<keyword evidence="6" id="KW-0472">Membrane</keyword>
<reference evidence="9" key="2">
    <citation type="submission" date="2023-06" db="EMBL/GenBank/DDBJ databases">
        <authorList>
            <person name="Swenson N.G."/>
            <person name="Wegrzyn J.L."/>
            <person name="Mcevoy S.L."/>
        </authorList>
    </citation>
    <scope>NUCLEOTIDE SEQUENCE</scope>
    <source>
        <strain evidence="9">NS2018</strain>
        <tissue evidence="9">Leaf</tissue>
    </source>
</reference>
<dbReference type="GO" id="GO:0045259">
    <property type="term" value="C:proton-transporting ATP synthase complex"/>
    <property type="evidence" value="ECO:0007669"/>
    <property type="project" value="UniProtKB-KW"/>
</dbReference>
<protein>
    <submittedName>
        <fullName evidence="9">Uncharacterized protein</fullName>
    </submittedName>
</protein>
<keyword evidence="5" id="KW-0406">Ion transport</keyword>
<reference evidence="9" key="1">
    <citation type="journal article" date="2022" name="Plant J.">
        <title>Strategies of tolerance reflected in two North American maple genomes.</title>
        <authorList>
            <person name="McEvoy S.L."/>
            <person name="Sezen U.U."/>
            <person name="Trouern-Trend A."/>
            <person name="McMahon S.M."/>
            <person name="Schaberg P.G."/>
            <person name="Yang J."/>
            <person name="Wegrzyn J.L."/>
            <person name="Swenson N.G."/>
        </authorList>
    </citation>
    <scope>NUCLEOTIDE SEQUENCE</scope>
    <source>
        <strain evidence="9">NS2018</strain>
    </source>
</reference>
<evidence type="ECO:0000256" key="6">
    <source>
        <dbReference type="ARBA" id="ARBA00023136"/>
    </source>
</evidence>
<evidence type="ECO:0000256" key="1">
    <source>
        <dbReference type="ARBA" id="ARBA00004170"/>
    </source>
</evidence>
<evidence type="ECO:0000313" key="10">
    <source>
        <dbReference type="Proteomes" id="UP001168877"/>
    </source>
</evidence>
<evidence type="ECO:0000256" key="2">
    <source>
        <dbReference type="ARBA" id="ARBA00007681"/>
    </source>
</evidence>
<dbReference type="SUPFAM" id="SSF52943">
    <property type="entry name" value="ATP synthase (F1-ATPase), gamma subunit"/>
    <property type="match status" value="1"/>
</dbReference>
<keyword evidence="10" id="KW-1185">Reference proteome</keyword>
<dbReference type="Pfam" id="PF00231">
    <property type="entry name" value="ATP-synt"/>
    <property type="match status" value="1"/>
</dbReference>
<dbReference type="GO" id="GO:0046933">
    <property type="term" value="F:proton-transporting ATP synthase activity, rotational mechanism"/>
    <property type="evidence" value="ECO:0007669"/>
    <property type="project" value="InterPro"/>
</dbReference>
<sequence>MRCNTQHVLSVAPGACNSSVAYCPRESNGAADSLARKGAALVDEVIEWSGFGGWWSSSLMGLVEVWCSPSLGSGFGDSGWVMGGSLGSTENATELKKDLTVAYNRGCQAKITNEVLEIVAGAEALRDLD</sequence>
<dbReference type="InterPro" id="IPR000131">
    <property type="entry name" value="ATP_synth_F1_gsu"/>
</dbReference>
<proteinExistence type="inferred from homology"/>
<evidence type="ECO:0000256" key="4">
    <source>
        <dbReference type="ARBA" id="ARBA00022781"/>
    </source>
</evidence>
<organism evidence="9 10">
    <name type="scientific">Acer saccharum</name>
    <name type="common">Sugar maple</name>
    <dbReference type="NCBI Taxonomy" id="4024"/>
    <lineage>
        <taxon>Eukaryota</taxon>
        <taxon>Viridiplantae</taxon>
        <taxon>Streptophyta</taxon>
        <taxon>Embryophyta</taxon>
        <taxon>Tracheophyta</taxon>
        <taxon>Spermatophyta</taxon>
        <taxon>Magnoliopsida</taxon>
        <taxon>eudicotyledons</taxon>
        <taxon>Gunneridae</taxon>
        <taxon>Pentapetalae</taxon>
        <taxon>rosids</taxon>
        <taxon>malvids</taxon>
        <taxon>Sapindales</taxon>
        <taxon>Sapindaceae</taxon>
        <taxon>Hippocastanoideae</taxon>
        <taxon>Acereae</taxon>
        <taxon>Acer</taxon>
    </lineage>
</organism>
<keyword evidence="4" id="KW-0375">Hydrogen ion transport</keyword>
<evidence type="ECO:0000256" key="7">
    <source>
        <dbReference type="ARBA" id="ARBA00023196"/>
    </source>
</evidence>
<evidence type="ECO:0000256" key="5">
    <source>
        <dbReference type="ARBA" id="ARBA00023065"/>
    </source>
</evidence>
<comment type="caution">
    <text evidence="9">The sequence shown here is derived from an EMBL/GenBank/DDBJ whole genome shotgun (WGS) entry which is preliminary data.</text>
</comment>
<dbReference type="EMBL" id="JAUESC010000004">
    <property type="protein sequence ID" value="KAK0597342.1"/>
    <property type="molecule type" value="Genomic_DNA"/>
</dbReference>
<comment type="subcellular location">
    <subcellularLocation>
        <location evidence="1">Membrane</location>
        <topology evidence="1">Peripheral membrane protein</topology>
    </subcellularLocation>
</comment>
<dbReference type="AlphaFoldDB" id="A0AA39VY46"/>
<accession>A0AA39VY46</accession>
<keyword evidence="7" id="KW-0139">CF(1)</keyword>
<evidence type="ECO:0000256" key="8">
    <source>
        <dbReference type="ARBA" id="ARBA00023310"/>
    </source>
</evidence>
<evidence type="ECO:0000256" key="3">
    <source>
        <dbReference type="ARBA" id="ARBA00022448"/>
    </source>
</evidence>
<dbReference type="PROSITE" id="PS00153">
    <property type="entry name" value="ATPASE_GAMMA"/>
    <property type="match status" value="1"/>
</dbReference>
<dbReference type="InterPro" id="IPR023632">
    <property type="entry name" value="ATP_synth_F1_gsu_CS"/>
</dbReference>
<dbReference type="Proteomes" id="UP001168877">
    <property type="component" value="Unassembled WGS sequence"/>
</dbReference>
<comment type="similarity">
    <text evidence="2">Belongs to the ATPase gamma chain family.</text>
</comment>
<gene>
    <name evidence="9" type="ORF">LWI29_024281</name>
</gene>
<name>A0AA39VY46_ACESA</name>
<dbReference type="InterPro" id="IPR035968">
    <property type="entry name" value="ATP_synth_F1_ATPase_gsu"/>
</dbReference>
<keyword evidence="8" id="KW-0066">ATP synthesis</keyword>
<evidence type="ECO:0000313" key="9">
    <source>
        <dbReference type="EMBL" id="KAK0597342.1"/>
    </source>
</evidence>
<dbReference type="Gene3D" id="1.10.287.80">
    <property type="entry name" value="ATP synthase, gamma subunit, helix hairpin domain"/>
    <property type="match status" value="1"/>
</dbReference>
<keyword evidence="3" id="KW-0813">Transport</keyword>